<evidence type="ECO:0008006" key="3">
    <source>
        <dbReference type="Google" id="ProtNLM"/>
    </source>
</evidence>
<dbReference type="RefSeq" id="WP_092641242.1">
    <property type="nucleotide sequence ID" value="NZ_FNPX01000001.1"/>
</dbReference>
<dbReference type="AlphaFoldDB" id="A0A1H3JFD5"/>
<accession>A0A1H3JFD5</accession>
<dbReference type="OrthoDB" id="5489750at2"/>
<gene>
    <name evidence="1" type="ORF">SAMN05444004_101313</name>
</gene>
<organism evidence="1 2">
    <name type="scientific">Jannaschia faecimaris</name>
    <dbReference type="NCBI Taxonomy" id="1244108"/>
    <lineage>
        <taxon>Bacteria</taxon>
        <taxon>Pseudomonadati</taxon>
        <taxon>Pseudomonadota</taxon>
        <taxon>Alphaproteobacteria</taxon>
        <taxon>Rhodobacterales</taxon>
        <taxon>Roseobacteraceae</taxon>
        <taxon>Jannaschia</taxon>
    </lineage>
</organism>
<name>A0A1H3JFD5_9RHOB</name>
<reference evidence="2" key="1">
    <citation type="submission" date="2016-10" db="EMBL/GenBank/DDBJ databases">
        <authorList>
            <person name="Varghese N."/>
            <person name="Submissions S."/>
        </authorList>
    </citation>
    <scope>NUCLEOTIDE SEQUENCE [LARGE SCALE GENOMIC DNA]</scope>
    <source>
        <strain evidence="2">DSM 100420</strain>
    </source>
</reference>
<proteinExistence type="predicted"/>
<evidence type="ECO:0000313" key="2">
    <source>
        <dbReference type="Proteomes" id="UP000198914"/>
    </source>
</evidence>
<keyword evidence="2" id="KW-1185">Reference proteome</keyword>
<dbReference type="STRING" id="1244108.SAMN05444004_101313"/>
<evidence type="ECO:0000313" key="1">
    <source>
        <dbReference type="EMBL" id="SDY38622.1"/>
    </source>
</evidence>
<dbReference type="Proteomes" id="UP000198914">
    <property type="component" value="Unassembled WGS sequence"/>
</dbReference>
<protein>
    <recommendedName>
        <fullName evidence="3">SH3 domain-containing protein</fullName>
    </recommendedName>
</protein>
<dbReference type="Gene3D" id="2.30.30.40">
    <property type="entry name" value="SH3 Domains"/>
    <property type="match status" value="1"/>
</dbReference>
<sequence length="195" mass="20901">MRWLVAAIFLAVPAQADGGRLPALFDVVGVAADDRLNVRAQPDGSAEILGDLAANAVNIEVVRLNASGAWGQVNLGERAGWASMRFLSRQAGQPDDQPPAITTCYGTEPFWSLNLIDRSFRTPLEELPIDTPVIRAASGRSEPWGIIAQTERGPIHGILSRNICSDGMSDQQYGLQLDLTHAGSEVYTGCCTLSP</sequence>
<dbReference type="EMBL" id="FNPX01000001">
    <property type="protein sequence ID" value="SDY38622.1"/>
    <property type="molecule type" value="Genomic_DNA"/>
</dbReference>